<comment type="caution">
    <text evidence="2">The sequence shown here is derived from an EMBL/GenBank/DDBJ whole genome shotgun (WGS) entry which is preliminary data.</text>
</comment>
<gene>
    <name evidence="2" type="ORF">GGI52_005478</name>
</gene>
<dbReference type="EMBL" id="JACCAT010000001">
    <property type="protein sequence ID" value="NYH12435.1"/>
    <property type="molecule type" value="Genomic_DNA"/>
</dbReference>
<evidence type="ECO:0000313" key="3">
    <source>
        <dbReference type="Proteomes" id="UP000553035"/>
    </source>
</evidence>
<sequence>MSYHRSKARKEFEEQLKLAVAELSLLYKFAHKKGASSRLLGAYYVFAYSQLEVYIKTFVEDVINTFNQSEVHIDKWPDMMLGYLLHKTENLGADYRRYSLDEDEGAISKKVALAARKIKLWASGEGGFITAESSDFLDKKKYPSPKNIPQLFKRLGVEKIWQVIGRAGNINSELLLKSLNDLRTGIAHEGEIPQGFSFADLKDRLEQMRKFVAALDRGVAGHYCSGPLLRSTWNQWMT</sequence>
<protein>
    <recommendedName>
        <fullName evidence="1">RiboL-PSP-HEPN domain-containing protein</fullName>
    </recommendedName>
</protein>
<proteinExistence type="predicted"/>
<feature type="domain" description="RiboL-PSP-HEPN" evidence="1">
    <location>
        <begin position="21"/>
        <end position="217"/>
    </location>
</feature>
<evidence type="ECO:0000259" key="1">
    <source>
        <dbReference type="Pfam" id="PF18735"/>
    </source>
</evidence>
<organism evidence="2 3">
    <name type="scientific">Pseudomonas moraviensis</name>
    <dbReference type="NCBI Taxonomy" id="321662"/>
    <lineage>
        <taxon>Bacteria</taxon>
        <taxon>Pseudomonadati</taxon>
        <taxon>Pseudomonadota</taxon>
        <taxon>Gammaproteobacteria</taxon>
        <taxon>Pseudomonadales</taxon>
        <taxon>Pseudomonadaceae</taxon>
        <taxon>Pseudomonas</taxon>
    </lineage>
</organism>
<dbReference type="AlphaFoldDB" id="A0A7Y9W2C6"/>
<accession>A0A7Y9W2C6</accession>
<dbReference type="RefSeq" id="WP_179695412.1">
    <property type="nucleotide sequence ID" value="NZ_JACCAT010000001.1"/>
</dbReference>
<dbReference type="Proteomes" id="UP000553035">
    <property type="component" value="Unassembled WGS sequence"/>
</dbReference>
<reference evidence="2 3" key="1">
    <citation type="submission" date="2020-07" db="EMBL/GenBank/DDBJ databases">
        <title>Exploring microbial biodiversity for novel pathways involved in the catabolism of aromatic compounds derived from lignin.</title>
        <authorList>
            <person name="Elkins J."/>
        </authorList>
    </citation>
    <scope>NUCLEOTIDE SEQUENCE [LARGE SCALE GENOMIC DNA]</scope>
    <source>
        <strain evidence="2 3">VanB</strain>
    </source>
</reference>
<dbReference type="Pfam" id="PF18735">
    <property type="entry name" value="HEPN_RiboL-PSP"/>
    <property type="match status" value="1"/>
</dbReference>
<dbReference type="InterPro" id="IPR041519">
    <property type="entry name" value="HEPN_RiboL-PSP"/>
</dbReference>
<name>A0A7Y9W2C6_9PSED</name>
<evidence type="ECO:0000313" key="2">
    <source>
        <dbReference type="EMBL" id="NYH12435.1"/>
    </source>
</evidence>